<dbReference type="RefSeq" id="XP_066661317.1">
    <property type="nucleotide sequence ID" value="XM_066819129.1"/>
</dbReference>
<comment type="caution">
    <text evidence="1">The sequence shown here is derived from an EMBL/GenBank/DDBJ whole genome shotgun (WGS) entry which is preliminary data.</text>
</comment>
<keyword evidence="2" id="KW-1185">Reference proteome</keyword>
<organism evidence="1 2">
    <name type="scientific">Apiospora hydei</name>
    <dbReference type="NCBI Taxonomy" id="1337664"/>
    <lineage>
        <taxon>Eukaryota</taxon>
        <taxon>Fungi</taxon>
        <taxon>Dikarya</taxon>
        <taxon>Ascomycota</taxon>
        <taxon>Pezizomycotina</taxon>
        <taxon>Sordariomycetes</taxon>
        <taxon>Xylariomycetidae</taxon>
        <taxon>Amphisphaeriales</taxon>
        <taxon>Apiosporaceae</taxon>
        <taxon>Apiospora</taxon>
    </lineage>
</organism>
<name>A0ABR1UY58_9PEZI</name>
<reference evidence="1 2" key="1">
    <citation type="submission" date="2023-01" db="EMBL/GenBank/DDBJ databases">
        <title>Analysis of 21 Apiospora genomes using comparative genomics revels a genus with tremendous synthesis potential of carbohydrate active enzymes and secondary metabolites.</title>
        <authorList>
            <person name="Sorensen T."/>
        </authorList>
    </citation>
    <scope>NUCLEOTIDE SEQUENCE [LARGE SCALE GENOMIC DNA]</scope>
    <source>
        <strain evidence="1 2">CBS 114990</strain>
    </source>
</reference>
<feature type="non-terminal residue" evidence="1">
    <location>
        <position position="1"/>
    </location>
</feature>
<evidence type="ECO:0000313" key="1">
    <source>
        <dbReference type="EMBL" id="KAK8062718.1"/>
    </source>
</evidence>
<accession>A0ABR1UY58</accession>
<proteinExistence type="predicted"/>
<dbReference type="EMBL" id="JAQQWN010000010">
    <property type="protein sequence ID" value="KAK8062718.1"/>
    <property type="molecule type" value="Genomic_DNA"/>
</dbReference>
<dbReference type="GeneID" id="92052189"/>
<dbReference type="Proteomes" id="UP001433268">
    <property type="component" value="Unassembled WGS sequence"/>
</dbReference>
<evidence type="ECO:0000313" key="2">
    <source>
        <dbReference type="Proteomes" id="UP001433268"/>
    </source>
</evidence>
<protein>
    <submittedName>
        <fullName evidence="1">Uncharacterized protein</fullName>
    </submittedName>
</protein>
<gene>
    <name evidence="1" type="ORF">PG997_014815</name>
</gene>
<sequence length="134" mass="14569">IEVVLVMVSEGQRSPDCQRLHLLVRCASVFPAYLINFSLLTRSFRSAAPRCCVPTIKLSNPLPAGKIYQVNQDAVNGGRDGCDPPWGFIVNSNNQFPGYCCREAGGQEAQGANRRGSSGLLEWVSLRVTADGKQ</sequence>